<keyword evidence="3" id="KW-1185">Reference proteome</keyword>
<evidence type="ECO:0008006" key="4">
    <source>
        <dbReference type="Google" id="ProtNLM"/>
    </source>
</evidence>
<reference evidence="2 3" key="1">
    <citation type="journal article" date="2014" name="Int. J. Syst. Evol. Microbiol.">
        <title>Draft Genome Sequence of Corynebacterium ulcerans FRC58, Isolated from the Bronchitic Aspiration of a Patient in France.</title>
        <authorList>
            <person name="Silva Ado S."/>
            <person name="Barauna R.A."/>
            <person name="de Sa P.C."/>
            <person name="das Gracas D.A."/>
            <person name="Carneiro A.R."/>
            <person name="Thouvenin M."/>
            <person name="Azevedo V."/>
            <person name="Badell E."/>
            <person name="Guiso N."/>
            <person name="da Silva A.L."/>
            <person name="Ramos R.T."/>
        </authorList>
    </citation>
    <scope>NUCLEOTIDE SEQUENCE [LARGE SCALE GENOMIC DNA]</scope>
    <source>
        <strain evidence="2 3">FRC58</strain>
    </source>
</reference>
<protein>
    <recommendedName>
        <fullName evidence="4">Tyrosine specific protein phosphatases domain-containing protein</fullName>
    </recommendedName>
</protein>
<evidence type="ECO:0000256" key="1">
    <source>
        <dbReference type="SAM" id="Phobius"/>
    </source>
</evidence>
<accession>A0ABM5U249</accession>
<dbReference type="EMBL" id="CP011913">
    <property type="protein sequence ID" value="AKN77540.1"/>
    <property type="molecule type" value="Genomic_DNA"/>
</dbReference>
<organism evidence="2 3">
    <name type="scientific">Corynebacterium ulcerans FRC58</name>
    <dbReference type="NCBI Taxonomy" id="1408268"/>
    <lineage>
        <taxon>Bacteria</taxon>
        <taxon>Bacillati</taxon>
        <taxon>Actinomycetota</taxon>
        <taxon>Actinomycetes</taxon>
        <taxon>Mycobacteriales</taxon>
        <taxon>Corynebacteriaceae</taxon>
        <taxon>Corynebacterium</taxon>
    </lineage>
</organism>
<dbReference type="Proteomes" id="UP000036185">
    <property type="component" value="Chromosome"/>
</dbReference>
<dbReference type="RefSeq" id="WP_048517460.1">
    <property type="nucleotide sequence ID" value="NZ_CP011913.1"/>
</dbReference>
<evidence type="ECO:0000313" key="2">
    <source>
        <dbReference type="EMBL" id="AKN77540.1"/>
    </source>
</evidence>
<feature type="transmembrane region" description="Helical" evidence="1">
    <location>
        <begin position="7"/>
        <end position="26"/>
    </location>
</feature>
<proteinExistence type="predicted"/>
<keyword evidence="1" id="KW-0472">Membrane</keyword>
<keyword evidence="1" id="KW-0812">Transmembrane</keyword>
<evidence type="ECO:0000313" key="3">
    <source>
        <dbReference type="Proteomes" id="UP000036185"/>
    </source>
</evidence>
<keyword evidence="1" id="KW-1133">Transmembrane helix</keyword>
<feature type="transmembrane region" description="Helical" evidence="1">
    <location>
        <begin position="32"/>
        <end position="49"/>
    </location>
</feature>
<name>A0ABM5U249_CORUL</name>
<sequence length="192" mass="21759">MTRIADDVFRLILIALLLLFAIKGIILGSWGLAIIELVLAGFLAFAFWWDHREKSKKRRFPQKVFIFTGSHQQVEEAVSFAMDDCIDLPFFGANMARLEDPSELVGDLFGTDPRVWEALCELNPGLEEKLRQRVDDWLGDPGFFYEGRLAAVFVHCEAGWHRSVAVGEKLAEIFKEKGHPVITTHLGADNDR</sequence>
<gene>
    <name evidence="2" type="ORF">CulFRC58_1686</name>
</gene>